<protein>
    <recommendedName>
        <fullName evidence="4">RCC1-like domain-containing protein</fullName>
    </recommendedName>
</protein>
<dbReference type="RefSeq" id="WP_146973269.1">
    <property type="nucleotide sequence ID" value="NZ_VOSL01000020.1"/>
</dbReference>
<evidence type="ECO:0000313" key="5">
    <source>
        <dbReference type="EMBL" id="TXD41283.1"/>
    </source>
</evidence>
<dbReference type="PANTHER" id="PTHR45982:SF1">
    <property type="entry name" value="REGULATOR OF CHROMOSOME CONDENSATION"/>
    <property type="match status" value="1"/>
</dbReference>
<reference evidence="5 6" key="1">
    <citation type="submission" date="2019-08" db="EMBL/GenBank/DDBJ databases">
        <title>Bradymonadales sp. TMQ2.</title>
        <authorList>
            <person name="Liang Q."/>
        </authorList>
    </citation>
    <scope>NUCLEOTIDE SEQUENCE [LARGE SCALE GENOMIC DNA]</scope>
    <source>
        <strain evidence="5 6">TMQ2</strain>
    </source>
</reference>
<dbReference type="AlphaFoldDB" id="A0A5C6XDQ7"/>
<dbReference type="PANTHER" id="PTHR45982">
    <property type="entry name" value="REGULATOR OF CHROMOSOME CONDENSATION"/>
    <property type="match status" value="1"/>
</dbReference>
<name>A0A5C6XDQ7_9DELT</name>
<dbReference type="SUPFAM" id="SSF50985">
    <property type="entry name" value="RCC1/BLIP-II"/>
    <property type="match status" value="2"/>
</dbReference>
<dbReference type="Proteomes" id="UP000321046">
    <property type="component" value="Unassembled WGS sequence"/>
</dbReference>
<evidence type="ECO:0000256" key="2">
    <source>
        <dbReference type="ARBA" id="ARBA00022737"/>
    </source>
</evidence>
<proteinExistence type="predicted"/>
<evidence type="ECO:0000256" key="1">
    <source>
        <dbReference type="ARBA" id="ARBA00022658"/>
    </source>
</evidence>
<keyword evidence="2" id="KW-0677">Repeat</keyword>
<dbReference type="PRINTS" id="PR00633">
    <property type="entry name" value="RCCNDNSATION"/>
</dbReference>
<dbReference type="InterPro" id="IPR058923">
    <property type="entry name" value="RCC1-like_dom"/>
</dbReference>
<evidence type="ECO:0000256" key="3">
    <source>
        <dbReference type="SAM" id="SignalP"/>
    </source>
</evidence>
<gene>
    <name evidence="5" type="ORF">FRC96_04685</name>
</gene>
<evidence type="ECO:0000259" key="4">
    <source>
        <dbReference type="Pfam" id="PF25390"/>
    </source>
</evidence>
<dbReference type="PROSITE" id="PS50012">
    <property type="entry name" value="RCC1_3"/>
    <property type="match status" value="6"/>
</dbReference>
<dbReference type="InterPro" id="IPR009091">
    <property type="entry name" value="RCC1/BLIP-II"/>
</dbReference>
<dbReference type="InterPro" id="IPR000408">
    <property type="entry name" value="Reg_chr_condens"/>
</dbReference>
<organism evidence="5 6">
    <name type="scientific">Lujinxingia vulgaris</name>
    <dbReference type="NCBI Taxonomy" id="2600176"/>
    <lineage>
        <taxon>Bacteria</taxon>
        <taxon>Deltaproteobacteria</taxon>
        <taxon>Bradymonadales</taxon>
        <taxon>Lujinxingiaceae</taxon>
        <taxon>Lujinxingia</taxon>
    </lineage>
</organism>
<dbReference type="Pfam" id="PF13540">
    <property type="entry name" value="RCC1_2"/>
    <property type="match status" value="2"/>
</dbReference>
<dbReference type="PROSITE" id="PS51257">
    <property type="entry name" value="PROKAR_LIPOPROTEIN"/>
    <property type="match status" value="1"/>
</dbReference>
<dbReference type="EMBL" id="VOSL01000020">
    <property type="protein sequence ID" value="TXD41283.1"/>
    <property type="molecule type" value="Genomic_DNA"/>
</dbReference>
<keyword evidence="3" id="KW-0732">Signal</keyword>
<feature type="domain" description="RCC1-like" evidence="4">
    <location>
        <begin position="245"/>
        <end position="492"/>
    </location>
</feature>
<keyword evidence="1" id="KW-0344">Guanine-nucleotide releasing factor</keyword>
<dbReference type="Gene3D" id="2.130.10.30">
    <property type="entry name" value="Regulator of chromosome condensation 1/beta-lactamase-inhibitor protein II"/>
    <property type="match status" value="2"/>
</dbReference>
<dbReference type="GO" id="GO:0005085">
    <property type="term" value="F:guanyl-nucleotide exchange factor activity"/>
    <property type="evidence" value="ECO:0007669"/>
    <property type="project" value="TreeGrafter"/>
</dbReference>
<dbReference type="GO" id="GO:0005737">
    <property type="term" value="C:cytoplasm"/>
    <property type="evidence" value="ECO:0007669"/>
    <property type="project" value="TreeGrafter"/>
</dbReference>
<dbReference type="OrthoDB" id="9758365at2"/>
<feature type="chain" id="PRO_5023048746" description="RCC1-like domain-containing protein" evidence="3">
    <location>
        <begin position="25"/>
        <end position="602"/>
    </location>
</feature>
<accession>A0A5C6XDQ7</accession>
<comment type="caution">
    <text evidence="5">The sequence shown here is derived from an EMBL/GenBank/DDBJ whole genome shotgun (WGS) entry which is preliminary data.</text>
</comment>
<evidence type="ECO:0000313" key="6">
    <source>
        <dbReference type="Proteomes" id="UP000321046"/>
    </source>
</evidence>
<sequence>MNRHVFVLCATLLMLLSACGNGDAERRRGDSPQPGTCEPACETGFSCVNSECYVQVRPEDCGEDEEFDPRLRVCLTPQCDDGVQNGEEEGVDCGGDCEACEIPELCGNGEIDEGEACDHGGTIQLACAYGESSCEVCNVRCELVPGQVTGFCGDDQVQAGGGEECDHGGSPQTACPDGEDVCQVCAEDCTLVAGEASGSCGDGVIQGEEECDGAALGGASCQSLDLPEGELSCAANCTYDTAACVASDGIEELALGYSHTCARRADGSVYCWGRNDDGRLGDGGSSDRVTPTAVVGLDDAVQISAGGYHTCAIRENGTVVCWGDNADGQLGNGTGVGSRLPTPVPGLTNVTAITTGTWHTCAVTGRGAAYCWGQNNYGQLGDGRAVGSSSPVLVSIGLSDATRIDAANFHTCARRNNGALVCWGRNTYGELGDPNFTLSYSEEALVQVRGPNGTATLSGDFIGLGNGFTCARTDQGQVYCWGINGEGQLGTGVAGTSYYAGLVGTGFAQLSVGEFHACARDSAGAVSCWGRGSEGRLGLGNIANYDQPQTLVMPAVEHVEAGGTHTCAILQDGRVMCWGRNSNGQLGDGTLNDRLVPTEVGF</sequence>
<dbReference type="Pfam" id="PF25390">
    <property type="entry name" value="WD40_RLD"/>
    <property type="match status" value="1"/>
</dbReference>
<feature type="signal peptide" evidence="3">
    <location>
        <begin position="1"/>
        <end position="24"/>
    </location>
</feature>
<dbReference type="InterPro" id="IPR051553">
    <property type="entry name" value="Ran_GTPase-activating"/>
</dbReference>